<dbReference type="EMBL" id="QXTF01000004">
    <property type="protein sequence ID" value="RIX27010.1"/>
    <property type="molecule type" value="Genomic_DNA"/>
</dbReference>
<name>A0A418PXS2_9SPHN</name>
<accession>A0A418PXS2</accession>
<dbReference type="Gene3D" id="3.90.1150.10">
    <property type="entry name" value="Aspartate Aminotransferase, domain 1"/>
    <property type="match status" value="1"/>
</dbReference>
<keyword evidence="6" id="KW-1185">Reference proteome</keyword>
<evidence type="ECO:0000256" key="1">
    <source>
        <dbReference type="ARBA" id="ARBA00037999"/>
    </source>
</evidence>
<dbReference type="PANTHER" id="PTHR30244">
    <property type="entry name" value="TRANSAMINASE"/>
    <property type="match status" value="1"/>
</dbReference>
<dbReference type="InterPro" id="IPR015424">
    <property type="entry name" value="PyrdxlP-dep_Trfase"/>
</dbReference>
<keyword evidence="5" id="KW-0808">Transferase</keyword>
<dbReference type="PANTHER" id="PTHR30244:SF34">
    <property type="entry name" value="DTDP-4-AMINO-4,6-DIDEOXYGALACTOSE TRANSAMINASE"/>
    <property type="match status" value="1"/>
</dbReference>
<dbReference type="RefSeq" id="WP_119533666.1">
    <property type="nucleotide sequence ID" value="NZ_QXTF01000004.1"/>
</dbReference>
<feature type="active site" description="Proton acceptor" evidence="2">
    <location>
        <position position="191"/>
    </location>
</feature>
<dbReference type="AlphaFoldDB" id="A0A418PXS2"/>
<dbReference type="GO" id="GO:0030170">
    <property type="term" value="F:pyridoxal phosphate binding"/>
    <property type="evidence" value="ECO:0007669"/>
    <property type="project" value="TreeGrafter"/>
</dbReference>
<dbReference type="SUPFAM" id="SSF53383">
    <property type="entry name" value="PLP-dependent transferases"/>
    <property type="match status" value="1"/>
</dbReference>
<keyword evidence="3 4" id="KW-0663">Pyridoxal phosphate</keyword>
<dbReference type="GO" id="GO:0008483">
    <property type="term" value="F:transaminase activity"/>
    <property type="evidence" value="ECO:0007669"/>
    <property type="project" value="UniProtKB-KW"/>
</dbReference>
<evidence type="ECO:0000313" key="5">
    <source>
        <dbReference type="EMBL" id="RIX27010.1"/>
    </source>
</evidence>
<evidence type="ECO:0000313" key="6">
    <source>
        <dbReference type="Proteomes" id="UP000285023"/>
    </source>
</evidence>
<reference evidence="5 6" key="1">
    <citation type="submission" date="2018-09" db="EMBL/GenBank/DDBJ databases">
        <title>Sphingomonas sp. DAC4.</title>
        <authorList>
            <person name="Seo T."/>
        </authorList>
    </citation>
    <scope>NUCLEOTIDE SEQUENCE [LARGE SCALE GENOMIC DNA]</scope>
    <source>
        <strain evidence="5 6">DAC4</strain>
    </source>
</reference>
<dbReference type="Gene3D" id="3.40.640.10">
    <property type="entry name" value="Type I PLP-dependent aspartate aminotransferase-like (Major domain)"/>
    <property type="match status" value="1"/>
</dbReference>
<dbReference type="GO" id="GO:0000271">
    <property type="term" value="P:polysaccharide biosynthetic process"/>
    <property type="evidence" value="ECO:0007669"/>
    <property type="project" value="TreeGrafter"/>
</dbReference>
<dbReference type="PIRSF" id="PIRSF000390">
    <property type="entry name" value="PLP_StrS"/>
    <property type="match status" value="1"/>
</dbReference>
<evidence type="ECO:0000256" key="3">
    <source>
        <dbReference type="PIRSR" id="PIRSR000390-2"/>
    </source>
</evidence>
<dbReference type="InterPro" id="IPR015422">
    <property type="entry name" value="PyrdxlP-dep_Trfase_small"/>
</dbReference>
<protein>
    <submittedName>
        <fullName evidence="5">DegT/DnrJ/EryC1/StrS aminotransferase family protein</fullName>
    </submittedName>
</protein>
<dbReference type="CDD" id="cd00616">
    <property type="entry name" value="AHBA_syn"/>
    <property type="match status" value="1"/>
</dbReference>
<dbReference type="Pfam" id="PF01041">
    <property type="entry name" value="DegT_DnrJ_EryC1"/>
    <property type="match status" value="1"/>
</dbReference>
<comment type="similarity">
    <text evidence="1 4">Belongs to the DegT/DnrJ/EryC1 family.</text>
</comment>
<dbReference type="InterPro" id="IPR015421">
    <property type="entry name" value="PyrdxlP-dep_Trfase_major"/>
</dbReference>
<dbReference type="InterPro" id="IPR000653">
    <property type="entry name" value="DegT/StrS_aminotransferase"/>
</dbReference>
<gene>
    <name evidence="5" type="ORF">D3M59_10665</name>
</gene>
<dbReference type="Proteomes" id="UP000285023">
    <property type="component" value="Unassembled WGS sequence"/>
</dbReference>
<proteinExistence type="inferred from homology"/>
<evidence type="ECO:0000256" key="4">
    <source>
        <dbReference type="RuleBase" id="RU004508"/>
    </source>
</evidence>
<sequence>MLNSSFASWPCFSQEEADAVRDVLLSNRVNYWTGGEGRHFESEFAAWSGARHAIALANGTVALDLALRGLGIGSANGGSADDEVVVTPRTFLASVSTVVNAGAIPVFADVDRDSGNLNAKTIAKVISPRTRAVVVVHLAGWPADLDPIIALAADHDFFVIEDCAQAHGARYKGKSVGSIGHVGAWSFCQDKIMTTGGEGGMVTCSDRDLWSRMWSFKDHGKSWEAVYERQHPPGFRWLHESFGTNWRMLEMQAAIGRIQLKRMADWTAMRNHNASQMLEALAPAEERGAIRLPQVDNHGGQTVHANYKFYGYINPDRLRAGWSRDRIVQEINDRGVPCFHGSCSEVYLEKAFEGTGWRPEPRLPIARELGETSLMWLVHPTLQPSEIQKAGEVSAEVLALATAD</sequence>
<comment type="caution">
    <text evidence="5">The sequence shown here is derived from an EMBL/GenBank/DDBJ whole genome shotgun (WGS) entry which is preliminary data.</text>
</comment>
<keyword evidence="5" id="KW-0032">Aminotransferase</keyword>
<organism evidence="5 6">
    <name type="scientific">Sphingomonas edaphi</name>
    <dbReference type="NCBI Taxonomy" id="2315689"/>
    <lineage>
        <taxon>Bacteria</taxon>
        <taxon>Pseudomonadati</taxon>
        <taxon>Pseudomonadota</taxon>
        <taxon>Alphaproteobacteria</taxon>
        <taxon>Sphingomonadales</taxon>
        <taxon>Sphingomonadaceae</taxon>
        <taxon>Sphingomonas</taxon>
    </lineage>
</organism>
<feature type="modified residue" description="N6-(pyridoxal phosphate)lysine" evidence="3">
    <location>
        <position position="191"/>
    </location>
</feature>
<dbReference type="OrthoDB" id="9768668at2"/>
<evidence type="ECO:0000256" key="2">
    <source>
        <dbReference type="PIRSR" id="PIRSR000390-1"/>
    </source>
</evidence>